<feature type="domain" description="Coenzyme PQQ synthesis protein F-like C-terminal lobe" evidence="13">
    <location>
        <begin position="907"/>
        <end position="1007"/>
    </location>
</feature>
<dbReference type="InterPro" id="IPR050626">
    <property type="entry name" value="Peptidase_M16"/>
</dbReference>
<accession>A0A250WZJ2</accession>
<dbReference type="InterPro" id="IPR011765">
    <property type="entry name" value="Pept_M16_N"/>
</dbReference>
<dbReference type="InterPro" id="IPR032632">
    <property type="entry name" value="Peptidase_M16_M"/>
</dbReference>
<feature type="domain" description="Peptidase M16 middle/third" evidence="12">
    <location>
        <begin position="482"/>
        <end position="799"/>
    </location>
</feature>
<keyword evidence="3" id="KW-0645">Protease</keyword>
<evidence type="ECO:0000256" key="6">
    <source>
        <dbReference type="ARBA" id="ARBA00022833"/>
    </source>
</evidence>
<evidence type="ECO:0000256" key="3">
    <source>
        <dbReference type="ARBA" id="ARBA00022670"/>
    </source>
</evidence>
<dbReference type="InterPro" id="IPR054734">
    <property type="entry name" value="PqqF-like_C_4"/>
</dbReference>
<dbReference type="Pfam" id="PF22456">
    <property type="entry name" value="PqqF-like_C_4"/>
    <property type="match status" value="1"/>
</dbReference>
<dbReference type="Gene3D" id="3.30.830.10">
    <property type="entry name" value="Metalloenzyme, LuxS/M16 peptidase-like"/>
    <property type="match status" value="4"/>
</dbReference>
<evidence type="ECO:0000313" key="14">
    <source>
        <dbReference type="EMBL" id="GAX76258.1"/>
    </source>
</evidence>
<keyword evidence="7" id="KW-0482">Metalloprotease</keyword>
<comment type="similarity">
    <text evidence="2 8">Belongs to the peptidase M16 family.</text>
</comment>
<dbReference type="AlphaFoldDB" id="A0A250WZJ2"/>
<feature type="domain" description="Peptidase M16 C-terminal" evidence="11">
    <location>
        <begin position="291"/>
        <end position="476"/>
    </location>
</feature>
<evidence type="ECO:0000256" key="2">
    <source>
        <dbReference type="ARBA" id="ARBA00007261"/>
    </source>
</evidence>
<dbReference type="FunFam" id="3.30.830.10:FF:000012">
    <property type="entry name" value="Protease 3"/>
    <property type="match status" value="1"/>
</dbReference>
<dbReference type="GO" id="GO:0005737">
    <property type="term" value="C:cytoplasm"/>
    <property type="evidence" value="ECO:0007669"/>
    <property type="project" value="UniProtKB-ARBA"/>
</dbReference>
<evidence type="ECO:0000259" key="12">
    <source>
        <dbReference type="Pfam" id="PF16187"/>
    </source>
</evidence>
<keyword evidence="4" id="KW-0479">Metal-binding</keyword>
<name>A0A250WZJ2_9CHLO</name>
<dbReference type="GO" id="GO:0046872">
    <property type="term" value="F:metal ion binding"/>
    <property type="evidence" value="ECO:0007669"/>
    <property type="project" value="UniProtKB-KW"/>
</dbReference>
<dbReference type="Proteomes" id="UP000232323">
    <property type="component" value="Unassembled WGS sequence"/>
</dbReference>
<evidence type="ECO:0000256" key="7">
    <source>
        <dbReference type="ARBA" id="ARBA00023049"/>
    </source>
</evidence>
<evidence type="ECO:0000256" key="8">
    <source>
        <dbReference type="RuleBase" id="RU004447"/>
    </source>
</evidence>
<protein>
    <recommendedName>
        <fullName evidence="16">Peptidase M16 N-terminal domain-containing protein</fullName>
    </recommendedName>
</protein>
<evidence type="ECO:0008006" key="16">
    <source>
        <dbReference type="Google" id="ProtNLM"/>
    </source>
</evidence>
<organism evidence="14 15">
    <name type="scientific">Chlamydomonas eustigma</name>
    <dbReference type="NCBI Taxonomy" id="1157962"/>
    <lineage>
        <taxon>Eukaryota</taxon>
        <taxon>Viridiplantae</taxon>
        <taxon>Chlorophyta</taxon>
        <taxon>core chlorophytes</taxon>
        <taxon>Chlorophyceae</taxon>
        <taxon>CS clade</taxon>
        <taxon>Chlamydomonadales</taxon>
        <taxon>Chlamydomonadaceae</taxon>
        <taxon>Chlamydomonas</taxon>
    </lineage>
</organism>
<dbReference type="GO" id="GO:0004222">
    <property type="term" value="F:metalloendopeptidase activity"/>
    <property type="evidence" value="ECO:0007669"/>
    <property type="project" value="InterPro"/>
</dbReference>
<dbReference type="Pfam" id="PF16187">
    <property type="entry name" value="Peptidase_M16_M"/>
    <property type="match status" value="1"/>
</dbReference>
<dbReference type="PANTHER" id="PTHR43690:SF18">
    <property type="entry name" value="INSULIN-DEGRADING ENZYME-RELATED"/>
    <property type="match status" value="1"/>
</dbReference>
<keyword evidence="6" id="KW-0862">Zinc</keyword>
<dbReference type="PROSITE" id="PS00143">
    <property type="entry name" value="INSULINASE"/>
    <property type="match status" value="1"/>
</dbReference>
<comment type="cofactor">
    <cofactor evidence="1">
        <name>Zn(2+)</name>
        <dbReference type="ChEBI" id="CHEBI:29105"/>
    </cofactor>
</comment>
<dbReference type="Pfam" id="PF00675">
    <property type="entry name" value="Peptidase_M16"/>
    <property type="match status" value="1"/>
</dbReference>
<evidence type="ECO:0000259" key="10">
    <source>
        <dbReference type="Pfam" id="PF00675"/>
    </source>
</evidence>
<evidence type="ECO:0000256" key="1">
    <source>
        <dbReference type="ARBA" id="ARBA00001947"/>
    </source>
</evidence>
<dbReference type="SUPFAM" id="SSF63411">
    <property type="entry name" value="LuxS/MPP-like metallohydrolase"/>
    <property type="match status" value="4"/>
</dbReference>
<comment type="caution">
    <text evidence="14">The sequence shown here is derived from an EMBL/GenBank/DDBJ whole genome shotgun (WGS) entry which is preliminary data.</text>
</comment>
<sequence>MTVVEPIKSQHDKKLYRYVQLKNGLSVLLISDPDINKDVQSEVINEDGDTDGNTGSVKRSSNHLHVSVVPQKRRQLEDEEDQKMSDDHGDEAEGEEEESDQDEGDEDEEDESGEGEDEEDEDFEGSTAGKKKHKAQKKAAAAMSVGVGSFCDPPHMQGLSHYLEHMLFMGSKKYPSENEYDDYITKNAGSSNAFTELESTNYHFEVAPNALPGALDRFAQFFLSPLCLEGSLEREVLAVDSEFSGVLQVDGCRVSQLICHTAEEGHIYRSFSWGNKKSLWDEPREAGINIRDQIFQHYNQHYSAERMSLVVLGGDPLDDLQGLCEETFKELPFGKGPRPEFSDAGMPFKGRHLYIMPAVKDHHDLSITFPLPCLYNHYEKKPEQYISHLVGHEGPGSLLSALKALGWATEVVAGVEEDGHSQNTACFLFGITLTLTDAGLDAGPGMGLAAVALVFQYLHMLRKEGPQEWVYSELKSIYDMKFRFQEEEEAMEYVTQLAQTMHLVKPEHVLCSDFLIEHWDPALVAELMNEMKPEGCSYRIDLLTKSYNKVKEQLSALASSSSSSARSVVEPWFQLESVCMEIPPSMSAGWSVQDVSPQLHLPPPNPYLPTDFTLRASADDHNLEVETNTKLASTLGLPVVLAAPPTLVLEEPGLRVWHKLDSTFKTPRTFTAFRLSSPAWLKDARSTAAAKLFLKLMEDALNEDAYLADVAGLHYGLTGDDLAGLEIKVEGFSHKLPVLVTRIFTCLASGQFEEAAFNREKEALERQLRNTNMQVMSHANYNRVLALRSKANHVSAILKETELLTLNDIVVLQSELMKTCHVEALAHGNLTSEQAVQLCKSACMSLGPGCSASPSIRIRDQCVSLPYGVEVAFREDAKNSEEENAGIEVYLQCCSGDKYADRAAVDLLDQILSEPAYNQLRTQEQLGYTVYSGMRLTHGVLGFCFGVVSAKKHSEALEERIEAFILSCAEEKIPKLSEEDFQVHKASLQATKLQRDRSLHDEALRHWDNVWNQRYDFLTRENELKALDAASLADIKDWFQKYIAPGATHRRKLAVHVQPTKAGCKAASPAGASEAMVCAPKSSRSQEKSSVKEKKKGGTKPSKGKPSAVDAHEEPSVPSKRVLISDVLVWRIKQQVYPITDGPEPISSTLQ</sequence>
<reference evidence="14 15" key="1">
    <citation type="submission" date="2017-08" db="EMBL/GenBank/DDBJ databases">
        <title>Acidophilic green algal genome provides insights into adaptation to an acidic environment.</title>
        <authorList>
            <person name="Hirooka S."/>
            <person name="Hirose Y."/>
            <person name="Kanesaki Y."/>
            <person name="Higuchi S."/>
            <person name="Fujiwara T."/>
            <person name="Onuma R."/>
            <person name="Era A."/>
            <person name="Ohbayashi R."/>
            <person name="Uzuka A."/>
            <person name="Nozaki H."/>
            <person name="Yoshikawa H."/>
            <person name="Miyagishima S.Y."/>
        </authorList>
    </citation>
    <scope>NUCLEOTIDE SEQUENCE [LARGE SCALE GENOMIC DNA]</scope>
    <source>
        <strain evidence="14 15">NIES-2499</strain>
    </source>
</reference>
<dbReference type="InterPro" id="IPR007863">
    <property type="entry name" value="Peptidase_M16_C"/>
</dbReference>
<dbReference type="InterPro" id="IPR001431">
    <property type="entry name" value="Pept_M16_Zn_BS"/>
</dbReference>
<keyword evidence="15" id="KW-1185">Reference proteome</keyword>
<evidence type="ECO:0000259" key="13">
    <source>
        <dbReference type="Pfam" id="PF22456"/>
    </source>
</evidence>
<dbReference type="InterPro" id="IPR011249">
    <property type="entry name" value="Metalloenz_LuxS/M16"/>
</dbReference>
<feature type="region of interest" description="Disordered" evidence="9">
    <location>
        <begin position="32"/>
        <end position="134"/>
    </location>
</feature>
<evidence type="ECO:0000256" key="9">
    <source>
        <dbReference type="SAM" id="MobiDB-lite"/>
    </source>
</evidence>
<gene>
    <name evidence="14" type="ORF">CEUSTIGMA_g3702.t1</name>
</gene>
<dbReference type="STRING" id="1157962.A0A250WZJ2"/>
<evidence type="ECO:0000313" key="15">
    <source>
        <dbReference type="Proteomes" id="UP000232323"/>
    </source>
</evidence>
<evidence type="ECO:0000256" key="5">
    <source>
        <dbReference type="ARBA" id="ARBA00022801"/>
    </source>
</evidence>
<dbReference type="GO" id="GO:0006508">
    <property type="term" value="P:proteolysis"/>
    <property type="evidence" value="ECO:0007669"/>
    <property type="project" value="UniProtKB-KW"/>
</dbReference>
<dbReference type="OrthoDB" id="952271at2759"/>
<feature type="compositionally biased region" description="Acidic residues" evidence="9">
    <location>
        <begin position="88"/>
        <end position="124"/>
    </location>
</feature>
<dbReference type="EMBL" id="BEGY01000016">
    <property type="protein sequence ID" value="GAX76258.1"/>
    <property type="molecule type" value="Genomic_DNA"/>
</dbReference>
<evidence type="ECO:0000256" key="4">
    <source>
        <dbReference type="ARBA" id="ARBA00022723"/>
    </source>
</evidence>
<dbReference type="FunFam" id="3.30.830.10:FF:000005">
    <property type="entry name" value="nardilysin isoform X1"/>
    <property type="match status" value="1"/>
</dbReference>
<feature type="domain" description="Peptidase M16 N-terminal" evidence="10">
    <location>
        <begin position="134"/>
        <end position="245"/>
    </location>
</feature>
<proteinExistence type="inferred from homology"/>
<dbReference type="PANTHER" id="PTHR43690">
    <property type="entry name" value="NARDILYSIN"/>
    <property type="match status" value="1"/>
</dbReference>
<feature type="region of interest" description="Disordered" evidence="9">
    <location>
        <begin position="1064"/>
        <end position="1117"/>
    </location>
</feature>
<evidence type="ECO:0000259" key="11">
    <source>
        <dbReference type="Pfam" id="PF05193"/>
    </source>
</evidence>
<dbReference type="Pfam" id="PF05193">
    <property type="entry name" value="Peptidase_M16_C"/>
    <property type="match status" value="1"/>
</dbReference>
<keyword evidence="5" id="KW-0378">Hydrolase</keyword>